<organism evidence="8 9">
    <name type="scientific">Trueperella pecoris</name>
    <dbReference type="NCBI Taxonomy" id="2733571"/>
    <lineage>
        <taxon>Bacteria</taxon>
        <taxon>Bacillati</taxon>
        <taxon>Actinomycetota</taxon>
        <taxon>Actinomycetes</taxon>
        <taxon>Actinomycetales</taxon>
        <taxon>Actinomycetaceae</taxon>
        <taxon>Trueperella</taxon>
    </lineage>
</organism>
<keyword evidence="5 7" id="KW-0472">Membrane</keyword>
<evidence type="ECO:0000256" key="5">
    <source>
        <dbReference type="ARBA" id="ARBA00023136"/>
    </source>
</evidence>
<feature type="transmembrane region" description="Helical" evidence="7">
    <location>
        <begin position="35"/>
        <end position="53"/>
    </location>
</feature>
<evidence type="ECO:0000256" key="3">
    <source>
        <dbReference type="ARBA" id="ARBA00022692"/>
    </source>
</evidence>
<dbReference type="RefSeq" id="WP_193327741.1">
    <property type="nucleotide sequence ID" value="NZ_CP053291.1"/>
</dbReference>
<keyword evidence="9" id="KW-1185">Reference proteome</keyword>
<gene>
    <name evidence="8" type="ORF">INS88_04020</name>
</gene>
<evidence type="ECO:0000256" key="6">
    <source>
        <dbReference type="RuleBase" id="RU003943"/>
    </source>
</evidence>
<evidence type="ECO:0000256" key="1">
    <source>
        <dbReference type="ARBA" id="ARBA00004141"/>
    </source>
</evidence>
<dbReference type="GO" id="GO:0055085">
    <property type="term" value="P:transmembrane transport"/>
    <property type="evidence" value="ECO:0007669"/>
    <property type="project" value="InterPro"/>
</dbReference>
<keyword evidence="3 6" id="KW-0812">Transmembrane</keyword>
<dbReference type="Pfam" id="PF00950">
    <property type="entry name" value="ABC-3"/>
    <property type="match status" value="1"/>
</dbReference>
<feature type="transmembrane region" description="Helical" evidence="7">
    <location>
        <begin position="171"/>
        <end position="191"/>
    </location>
</feature>
<evidence type="ECO:0000256" key="2">
    <source>
        <dbReference type="ARBA" id="ARBA00008034"/>
    </source>
</evidence>
<dbReference type="GO" id="GO:0043190">
    <property type="term" value="C:ATP-binding cassette (ABC) transporter complex"/>
    <property type="evidence" value="ECO:0007669"/>
    <property type="project" value="InterPro"/>
</dbReference>
<dbReference type="EMBL" id="CP063213">
    <property type="protein sequence ID" value="QOR46378.1"/>
    <property type="molecule type" value="Genomic_DNA"/>
</dbReference>
<dbReference type="GO" id="GO:0010043">
    <property type="term" value="P:response to zinc ion"/>
    <property type="evidence" value="ECO:0007669"/>
    <property type="project" value="TreeGrafter"/>
</dbReference>
<keyword evidence="4 7" id="KW-1133">Transmembrane helix</keyword>
<dbReference type="AlphaFoldDB" id="A0A7M1QWR6"/>
<feature type="transmembrane region" description="Helical" evidence="7">
    <location>
        <begin position="251"/>
        <end position="276"/>
    </location>
</feature>
<feature type="transmembrane region" description="Helical" evidence="7">
    <location>
        <begin position="6"/>
        <end position="28"/>
    </location>
</feature>
<feature type="transmembrane region" description="Helical" evidence="7">
    <location>
        <begin position="138"/>
        <end position="159"/>
    </location>
</feature>
<sequence length="309" mass="32271">MLSSTFMQRALIVAVLVGLAAPVVGTYLVQRRLTLLGDGIGHVALTGVALGWLTANAADAADKDAWAVPGAIVASVLGALLIEWMRNRGHASGDVALAMLFYGGIAGGVLLIGIAGGTTSNLNAYLFGSISTVTQTDTYLTIGLTVFILLVGLGLRPALFALCHDEEFARASGLPTVLLSVLISVTAALTVAVAMRIVGALLVSALMIIPVAIAQTLTRSFTTTMHAAMGIGVFVAVTGLVITYINPWSPGATIVVLAVFIYALVALLRPIILTLLQRDVHRHPHPHHEPDVSVDNIRHDAECATPNVH</sequence>
<feature type="transmembrane region" description="Helical" evidence="7">
    <location>
        <begin position="65"/>
        <end position="84"/>
    </location>
</feature>
<feature type="transmembrane region" description="Helical" evidence="7">
    <location>
        <begin position="226"/>
        <end position="245"/>
    </location>
</feature>
<feature type="transmembrane region" description="Helical" evidence="7">
    <location>
        <begin position="197"/>
        <end position="214"/>
    </location>
</feature>
<evidence type="ECO:0000256" key="4">
    <source>
        <dbReference type="ARBA" id="ARBA00022989"/>
    </source>
</evidence>
<dbReference type="PANTHER" id="PTHR30477">
    <property type="entry name" value="ABC-TRANSPORTER METAL-BINDING PROTEIN"/>
    <property type="match status" value="1"/>
</dbReference>
<reference evidence="8 9" key="1">
    <citation type="submission" date="2020-10" db="EMBL/GenBank/DDBJ databases">
        <title>Trueperella pecoris sp. nov. isolated from bovine and porcine specimens.</title>
        <authorList>
            <person name="Schoenecker L."/>
            <person name="Schnydrig P."/>
            <person name="Brodard I."/>
            <person name="Thomann A."/>
            <person name="Hemphill A."/>
            <person name="Rodriguez-Campos S."/>
            <person name="Perreten V."/>
            <person name="Jores J."/>
            <person name="Kittl S."/>
        </authorList>
    </citation>
    <scope>NUCLEOTIDE SEQUENCE [LARGE SCALE GENOMIC DNA]</scope>
    <source>
        <strain evidence="8 9">15A0121</strain>
    </source>
</reference>
<accession>A0A7M1QWR6</accession>
<name>A0A7M1QWR6_9ACTO</name>
<feature type="transmembrane region" description="Helical" evidence="7">
    <location>
        <begin position="96"/>
        <end position="118"/>
    </location>
</feature>
<dbReference type="PANTHER" id="PTHR30477:SF0">
    <property type="entry name" value="METAL TRANSPORT SYSTEM MEMBRANE PROTEIN TM_0125-RELATED"/>
    <property type="match status" value="1"/>
</dbReference>
<evidence type="ECO:0000313" key="9">
    <source>
        <dbReference type="Proteomes" id="UP000595053"/>
    </source>
</evidence>
<proteinExistence type="inferred from homology"/>
<evidence type="ECO:0000313" key="8">
    <source>
        <dbReference type="EMBL" id="QOR46378.1"/>
    </source>
</evidence>
<comment type="subcellular location">
    <subcellularLocation>
        <location evidence="6">Cell membrane</location>
        <topology evidence="6">Multi-pass membrane protein</topology>
    </subcellularLocation>
    <subcellularLocation>
        <location evidence="1">Membrane</location>
        <topology evidence="1">Multi-pass membrane protein</topology>
    </subcellularLocation>
</comment>
<dbReference type="SUPFAM" id="SSF81345">
    <property type="entry name" value="ABC transporter involved in vitamin B12 uptake, BtuC"/>
    <property type="match status" value="1"/>
</dbReference>
<evidence type="ECO:0000256" key="7">
    <source>
        <dbReference type="SAM" id="Phobius"/>
    </source>
</evidence>
<comment type="similarity">
    <text evidence="2 6">Belongs to the ABC-3 integral membrane protein family.</text>
</comment>
<dbReference type="Proteomes" id="UP000595053">
    <property type="component" value="Chromosome"/>
</dbReference>
<dbReference type="Gene3D" id="1.10.3470.10">
    <property type="entry name" value="ABC transporter involved in vitamin B12 uptake, BtuC"/>
    <property type="match status" value="1"/>
</dbReference>
<dbReference type="InterPro" id="IPR037294">
    <property type="entry name" value="ABC_BtuC-like"/>
</dbReference>
<protein>
    <submittedName>
        <fullName evidence="8">Metal ABC transporter permease</fullName>
    </submittedName>
</protein>
<keyword evidence="6" id="KW-0813">Transport</keyword>
<dbReference type="InterPro" id="IPR001626">
    <property type="entry name" value="ABC_TroCD"/>
</dbReference>